<feature type="transmembrane region" description="Helical" evidence="8">
    <location>
        <begin position="382"/>
        <end position="405"/>
    </location>
</feature>
<dbReference type="GO" id="GO:0006874">
    <property type="term" value="P:intracellular calcium ion homeostasis"/>
    <property type="evidence" value="ECO:0007669"/>
    <property type="project" value="TreeGrafter"/>
</dbReference>
<evidence type="ECO:0000256" key="2">
    <source>
        <dbReference type="ARBA" id="ARBA00005364"/>
    </source>
</evidence>
<keyword evidence="5 8" id="KW-1133">Transmembrane helix</keyword>
<feature type="transmembrane region" description="Helical" evidence="8">
    <location>
        <begin position="27"/>
        <end position="48"/>
    </location>
</feature>
<dbReference type="GO" id="GO:0008273">
    <property type="term" value="F:calcium, potassium:sodium antiporter activity"/>
    <property type="evidence" value="ECO:0007669"/>
    <property type="project" value="TreeGrafter"/>
</dbReference>
<feature type="transmembrane region" description="Helical" evidence="8">
    <location>
        <begin position="112"/>
        <end position="136"/>
    </location>
</feature>
<feature type="transmembrane region" description="Helical" evidence="8">
    <location>
        <begin position="173"/>
        <end position="193"/>
    </location>
</feature>
<feature type="transmembrane region" description="Helical" evidence="8">
    <location>
        <begin position="449"/>
        <end position="470"/>
    </location>
</feature>
<dbReference type="PANTHER" id="PTHR10846:SF8">
    <property type="entry name" value="INNER MEMBRANE PROTEIN YRBG"/>
    <property type="match status" value="1"/>
</dbReference>
<dbReference type="GO" id="GO:0005262">
    <property type="term" value="F:calcium channel activity"/>
    <property type="evidence" value="ECO:0007669"/>
    <property type="project" value="TreeGrafter"/>
</dbReference>
<name>A0A7S2GP88_9EUKA</name>
<feature type="region of interest" description="Disordered" evidence="7">
    <location>
        <begin position="270"/>
        <end position="323"/>
    </location>
</feature>
<dbReference type="InterPro" id="IPR004481">
    <property type="entry name" value="K/Na/Ca-exchanger"/>
</dbReference>
<keyword evidence="3" id="KW-0050">Antiport</keyword>
<evidence type="ECO:0000256" key="4">
    <source>
        <dbReference type="ARBA" id="ARBA00022692"/>
    </source>
</evidence>
<dbReference type="EMBL" id="HBGU01038430">
    <property type="protein sequence ID" value="CAD9465389.1"/>
    <property type="molecule type" value="Transcribed_RNA"/>
</dbReference>
<feature type="compositionally biased region" description="Low complexity" evidence="7">
    <location>
        <begin position="277"/>
        <end position="316"/>
    </location>
</feature>
<dbReference type="AlphaFoldDB" id="A0A7S2GP88"/>
<gene>
    <name evidence="10" type="ORF">CBRE1094_LOCUS21010</name>
</gene>
<dbReference type="InterPro" id="IPR004837">
    <property type="entry name" value="NaCa_Exmemb"/>
</dbReference>
<evidence type="ECO:0000256" key="6">
    <source>
        <dbReference type="ARBA" id="ARBA00023136"/>
    </source>
</evidence>
<evidence type="ECO:0000256" key="8">
    <source>
        <dbReference type="SAM" id="Phobius"/>
    </source>
</evidence>
<feature type="transmembrane region" description="Helical" evidence="8">
    <location>
        <begin position="69"/>
        <end position="92"/>
    </location>
</feature>
<keyword evidence="6 8" id="KW-0472">Membrane</keyword>
<evidence type="ECO:0000313" key="10">
    <source>
        <dbReference type="EMBL" id="CAD9465389.1"/>
    </source>
</evidence>
<feature type="domain" description="Sodium/calcium exchanger membrane region" evidence="9">
    <location>
        <begin position="384"/>
        <end position="542"/>
    </location>
</feature>
<evidence type="ECO:0000256" key="7">
    <source>
        <dbReference type="SAM" id="MobiDB-lite"/>
    </source>
</evidence>
<evidence type="ECO:0000256" key="1">
    <source>
        <dbReference type="ARBA" id="ARBA00004141"/>
    </source>
</evidence>
<feature type="domain" description="Sodium/calcium exchanger membrane region" evidence="9">
    <location>
        <begin position="36"/>
        <end position="192"/>
    </location>
</feature>
<keyword evidence="4 8" id="KW-0812">Transmembrane</keyword>
<protein>
    <recommendedName>
        <fullName evidence="9">Sodium/calcium exchanger membrane region domain-containing protein</fullName>
    </recommendedName>
</protein>
<comment type="subcellular location">
    <subcellularLocation>
        <location evidence="1">Membrane</location>
        <topology evidence="1">Multi-pass membrane protein</topology>
    </subcellularLocation>
</comment>
<feature type="transmembrane region" description="Helical" evidence="8">
    <location>
        <begin position="490"/>
        <end position="511"/>
    </location>
</feature>
<dbReference type="Pfam" id="PF01699">
    <property type="entry name" value="Na_Ca_ex"/>
    <property type="match status" value="2"/>
</dbReference>
<keyword evidence="3" id="KW-0813">Transport</keyword>
<dbReference type="PANTHER" id="PTHR10846">
    <property type="entry name" value="SODIUM/POTASSIUM/CALCIUM EXCHANGER"/>
    <property type="match status" value="1"/>
</dbReference>
<accession>A0A7S2GP88</accession>
<feature type="region of interest" description="Disordered" evidence="7">
    <location>
        <begin position="223"/>
        <end position="247"/>
    </location>
</feature>
<comment type="similarity">
    <text evidence="2">Belongs to the Ca(2+):cation antiporter (CaCA) (TC 2.A.19) family. SLC24A subfamily.</text>
</comment>
<evidence type="ECO:0000256" key="3">
    <source>
        <dbReference type="ARBA" id="ARBA00022449"/>
    </source>
</evidence>
<dbReference type="Gene3D" id="1.20.1420.30">
    <property type="entry name" value="NCX, central ion-binding region"/>
    <property type="match status" value="2"/>
</dbReference>
<dbReference type="InterPro" id="IPR044880">
    <property type="entry name" value="NCX_ion-bd_dom_sf"/>
</dbReference>
<organism evidence="10">
    <name type="scientific">Haptolina brevifila</name>
    <dbReference type="NCBI Taxonomy" id="156173"/>
    <lineage>
        <taxon>Eukaryota</taxon>
        <taxon>Haptista</taxon>
        <taxon>Haptophyta</taxon>
        <taxon>Prymnesiophyceae</taxon>
        <taxon>Prymnesiales</taxon>
        <taxon>Prymnesiaceae</taxon>
        <taxon>Haptolina</taxon>
    </lineage>
</organism>
<sequence>MSDTCEPGNCCSGVENLCLDNIDSTGFFGVLFECMLLIYAFVAVAIIADEHLVCSLETLCVRWSVREDVAGASFMAFGSAAPEIIINAISTLKTVLASGRGDDDPSAGDDTSLGIGAIIGSGMIAFSFIPGCCGLAASGPLELKRRPLGRDISAYLLALILLGAFISDGKVEASESAVMVTLYVMYMLIVIFASKIRENFRVNYLGRAARSKSSFVVQAQESLNPSAQGGGNAPLSPAADGSGAESGQPSFNLEPLGALAQLGPSAADDARAPVFNSPSSSTPHAPAAGSSSGPGSSSSSGSGSSFQIMTSSTSSPMTAGQILPADRPINSRLACLPHDTAAALQAIYRWSCIGGRWALMPLQFALKCTCPECAHDSPGARLYPVTLVSSFIWVAFFSTVISAVVTRGGDMLGIPKTFLGMYVIAIGAEIPDTIQSVTVAKRGYGSMAVSNSTGSQIINILIGLGVPWAIMNMSGRDVPIPEFQVGDLHLMASLQGINVLIYLSLLLLPTFRTWRPGDHSKALLDRTKGKVLLSVYAAVLCLFPILWLIMGGGSRSDAASPPPPPNPWG</sequence>
<evidence type="ECO:0000256" key="5">
    <source>
        <dbReference type="ARBA" id="ARBA00022989"/>
    </source>
</evidence>
<reference evidence="10" key="1">
    <citation type="submission" date="2021-01" db="EMBL/GenBank/DDBJ databases">
        <authorList>
            <person name="Corre E."/>
            <person name="Pelletier E."/>
            <person name="Niang G."/>
            <person name="Scheremetjew M."/>
            <person name="Finn R."/>
            <person name="Kale V."/>
            <person name="Holt S."/>
            <person name="Cochrane G."/>
            <person name="Meng A."/>
            <person name="Brown T."/>
            <person name="Cohen L."/>
        </authorList>
    </citation>
    <scope>NUCLEOTIDE SEQUENCE</scope>
    <source>
        <strain evidence="10">UTEX LB 985</strain>
    </source>
</reference>
<feature type="transmembrane region" description="Helical" evidence="8">
    <location>
        <begin position="148"/>
        <end position="167"/>
    </location>
</feature>
<proteinExistence type="inferred from homology"/>
<dbReference type="GO" id="GO:0005886">
    <property type="term" value="C:plasma membrane"/>
    <property type="evidence" value="ECO:0007669"/>
    <property type="project" value="TreeGrafter"/>
</dbReference>
<evidence type="ECO:0000259" key="9">
    <source>
        <dbReference type="Pfam" id="PF01699"/>
    </source>
</evidence>
<feature type="transmembrane region" description="Helical" evidence="8">
    <location>
        <begin position="531"/>
        <end position="550"/>
    </location>
</feature>